<sequence length="278" mass="30172">MLNNKKLIGILLSSIAIISLVGYTMTSSSTNVVTSSANDGTAWIGRIFTQPVSMVARFVNSVDSLLNTFEENQQLKTKIDKVDELQVRLADLEAENNKMKQELDLKQTLSNYATINATVIARNPNQWMESLTIDVGAADGIEPNMTVMAGNGLIGRIIEVNPTSSKVLLLTTDQSNEGKVAASIQAKKGSVNGIVSGYNRKSKHYIMTEVDPEAQVEVGDKVITSGLGGVTPSTLLIGEVADSKMDDYGLFQIVEIKPAGEMTDIRYVTVIQRENRSE</sequence>
<accession>A0A1G8KSE1</accession>
<dbReference type="PIRSF" id="PIRSF038471">
    <property type="entry name" value="MreC"/>
    <property type="match status" value="1"/>
</dbReference>
<dbReference type="GO" id="GO:0005886">
    <property type="term" value="C:plasma membrane"/>
    <property type="evidence" value="ECO:0007669"/>
    <property type="project" value="TreeGrafter"/>
</dbReference>
<evidence type="ECO:0000256" key="5">
    <source>
        <dbReference type="PIRNR" id="PIRNR038471"/>
    </source>
</evidence>
<gene>
    <name evidence="8" type="primary">mreC</name>
    <name evidence="8" type="ORF">CJ205_08400</name>
</gene>
<dbReference type="PANTHER" id="PTHR34138:SF1">
    <property type="entry name" value="CELL SHAPE-DETERMINING PROTEIN MREC"/>
    <property type="match status" value="1"/>
</dbReference>
<dbReference type="Gene3D" id="2.40.10.350">
    <property type="entry name" value="Rod shape-determining protein MreC, domain 2"/>
    <property type="match status" value="1"/>
</dbReference>
<dbReference type="RefSeq" id="WP_092084844.1">
    <property type="nucleotide sequence ID" value="NZ_FNEL01000013.1"/>
</dbReference>
<dbReference type="GO" id="GO:0008360">
    <property type="term" value="P:regulation of cell shape"/>
    <property type="evidence" value="ECO:0007669"/>
    <property type="project" value="UniProtKB-KW"/>
</dbReference>
<dbReference type="AlphaFoldDB" id="A0A1G8KSE1"/>
<comment type="similarity">
    <text evidence="1 5">Belongs to the MreC family.</text>
</comment>
<dbReference type="InterPro" id="IPR042175">
    <property type="entry name" value="Cell/Rod_MreC_2"/>
</dbReference>
<name>A0A1G8KSE1_9LACT</name>
<dbReference type="STRING" id="84521.SAMN04487994_101326"/>
<evidence type="ECO:0000256" key="4">
    <source>
        <dbReference type="ARBA" id="ARBA00032089"/>
    </source>
</evidence>
<dbReference type="NCBIfam" id="TIGR00219">
    <property type="entry name" value="mreC"/>
    <property type="match status" value="1"/>
</dbReference>
<evidence type="ECO:0000256" key="3">
    <source>
        <dbReference type="ARBA" id="ARBA00022960"/>
    </source>
</evidence>
<feature type="coiled-coil region" evidence="6">
    <location>
        <begin position="75"/>
        <end position="109"/>
    </location>
</feature>
<dbReference type="EMBL" id="PNHE01000065">
    <property type="protein sequence ID" value="PMC56696.1"/>
    <property type="molecule type" value="Genomic_DNA"/>
</dbReference>
<dbReference type="OrthoDB" id="9792313at2"/>
<evidence type="ECO:0000313" key="8">
    <source>
        <dbReference type="EMBL" id="PMC56696.1"/>
    </source>
</evidence>
<dbReference type="InterPro" id="IPR042177">
    <property type="entry name" value="Cell/Rod_1"/>
</dbReference>
<protein>
    <recommendedName>
        <fullName evidence="2 5">Cell shape-determining protein MreC</fullName>
    </recommendedName>
    <alternativeName>
        <fullName evidence="4 5">Cell shape protein MreC</fullName>
    </alternativeName>
</protein>
<dbReference type="InterPro" id="IPR055342">
    <property type="entry name" value="MreC_beta-barrel_core"/>
</dbReference>
<evidence type="ECO:0000256" key="2">
    <source>
        <dbReference type="ARBA" id="ARBA00013855"/>
    </source>
</evidence>
<dbReference type="Pfam" id="PF04085">
    <property type="entry name" value="MreC"/>
    <property type="match status" value="1"/>
</dbReference>
<dbReference type="InterPro" id="IPR007221">
    <property type="entry name" value="MreC"/>
</dbReference>
<keyword evidence="3 5" id="KW-0133">Cell shape</keyword>
<evidence type="ECO:0000313" key="9">
    <source>
        <dbReference type="Proteomes" id="UP000235682"/>
    </source>
</evidence>
<evidence type="ECO:0000256" key="6">
    <source>
        <dbReference type="SAM" id="Coils"/>
    </source>
</evidence>
<keyword evidence="9" id="KW-1185">Reference proteome</keyword>
<dbReference type="PANTHER" id="PTHR34138">
    <property type="entry name" value="CELL SHAPE-DETERMINING PROTEIN MREC"/>
    <property type="match status" value="1"/>
</dbReference>
<comment type="function">
    <text evidence="5">Involved in formation and maintenance of cell shape.</text>
</comment>
<reference evidence="8 9" key="1">
    <citation type="submission" date="2017-09" db="EMBL/GenBank/DDBJ databases">
        <title>Bacterial strain isolated from the female urinary microbiota.</title>
        <authorList>
            <person name="Thomas-White K."/>
            <person name="Kumar N."/>
            <person name="Forster S."/>
            <person name="Putonti C."/>
            <person name="Lawley T."/>
            <person name="Wolfe A.J."/>
        </authorList>
    </citation>
    <scope>NUCLEOTIDE SEQUENCE [LARGE SCALE GENOMIC DNA]</scope>
    <source>
        <strain evidence="8 9">UMB0852</strain>
    </source>
</reference>
<proteinExistence type="inferred from homology"/>
<dbReference type="Gene3D" id="2.40.10.340">
    <property type="entry name" value="Rod shape-determining protein MreC, domain 1"/>
    <property type="match status" value="1"/>
</dbReference>
<evidence type="ECO:0000259" key="7">
    <source>
        <dbReference type="Pfam" id="PF04085"/>
    </source>
</evidence>
<feature type="domain" description="Rod shape-determining protein MreC beta-barrel core" evidence="7">
    <location>
        <begin position="119"/>
        <end position="272"/>
    </location>
</feature>
<keyword evidence="6" id="KW-0175">Coiled coil</keyword>
<dbReference type="Proteomes" id="UP000235682">
    <property type="component" value="Unassembled WGS sequence"/>
</dbReference>
<evidence type="ECO:0000256" key="1">
    <source>
        <dbReference type="ARBA" id="ARBA00009369"/>
    </source>
</evidence>
<comment type="caution">
    <text evidence="8">The sequence shown here is derived from an EMBL/GenBank/DDBJ whole genome shotgun (WGS) entry which is preliminary data.</text>
</comment>
<organism evidence="8 9">
    <name type="scientific">Dolosicoccus paucivorans</name>
    <dbReference type="NCBI Taxonomy" id="84521"/>
    <lineage>
        <taxon>Bacteria</taxon>
        <taxon>Bacillati</taxon>
        <taxon>Bacillota</taxon>
        <taxon>Bacilli</taxon>
        <taxon>Lactobacillales</taxon>
        <taxon>Aerococcaceae</taxon>
        <taxon>Dolosicoccus</taxon>
    </lineage>
</organism>